<accession>A0A940XFC1</accession>
<dbReference type="Gene3D" id="3.40.630.30">
    <property type="match status" value="1"/>
</dbReference>
<feature type="domain" description="N-acetyltransferase" evidence="1">
    <location>
        <begin position="1"/>
        <end position="166"/>
    </location>
</feature>
<gene>
    <name evidence="2" type="ORF">J5Y05_03565</name>
</gene>
<evidence type="ECO:0000259" key="1">
    <source>
        <dbReference type="PROSITE" id="PS51186"/>
    </source>
</evidence>
<reference evidence="2" key="1">
    <citation type="submission" date="2021-04" db="EMBL/GenBank/DDBJ databases">
        <title>Genome seq and assembly of Streptomyces sp. RG38.</title>
        <authorList>
            <person name="Chhetri G."/>
        </authorList>
    </citation>
    <scope>NUCLEOTIDE SEQUENCE</scope>
    <source>
        <strain evidence="2">RG38</strain>
    </source>
</reference>
<name>A0A940XFC1_9ACTN</name>
<dbReference type="GO" id="GO:0016747">
    <property type="term" value="F:acyltransferase activity, transferring groups other than amino-acyl groups"/>
    <property type="evidence" value="ECO:0007669"/>
    <property type="project" value="InterPro"/>
</dbReference>
<dbReference type="InterPro" id="IPR000182">
    <property type="entry name" value="GNAT_dom"/>
</dbReference>
<comment type="caution">
    <text evidence="2">The sequence shown here is derived from an EMBL/GenBank/DDBJ whole genome shotgun (WGS) entry which is preliminary data.</text>
</comment>
<proteinExistence type="predicted"/>
<evidence type="ECO:0000313" key="3">
    <source>
        <dbReference type="Proteomes" id="UP000677875"/>
    </source>
</evidence>
<dbReference type="PROSITE" id="PS51186">
    <property type="entry name" value="GNAT"/>
    <property type="match status" value="1"/>
</dbReference>
<keyword evidence="3" id="KW-1185">Reference proteome</keyword>
<dbReference type="PANTHER" id="PTHR43617:SF2">
    <property type="entry name" value="UPF0039 PROTEIN SLL0451"/>
    <property type="match status" value="1"/>
</dbReference>
<dbReference type="AlphaFoldDB" id="A0A940XFC1"/>
<organism evidence="2 3">
    <name type="scientific">Streptomyces tagetis</name>
    <dbReference type="NCBI Taxonomy" id="2820809"/>
    <lineage>
        <taxon>Bacteria</taxon>
        <taxon>Bacillati</taxon>
        <taxon>Actinomycetota</taxon>
        <taxon>Actinomycetes</taxon>
        <taxon>Kitasatosporales</taxon>
        <taxon>Streptomycetaceae</taxon>
        <taxon>Streptomyces</taxon>
    </lineage>
</organism>
<evidence type="ECO:0000313" key="2">
    <source>
        <dbReference type="EMBL" id="MBQ0825591.1"/>
    </source>
</evidence>
<sequence length="167" mass="18206">MTPGDCERVGEIRVRGWQWAYRGLVARSYLDGLDPAEDVERRRTMLAEAAPGVVNLVSADAAGTVTGWVCHGPYREGDTTTADAEVYALYVDPERAGTGIGRALLETSLSHCAAAGYPRALLWVLKGNTRARRFYTSAGFHADGTEEPFEVNGTAVPEVRYRRELTG</sequence>
<dbReference type="Pfam" id="PF00583">
    <property type="entry name" value="Acetyltransf_1"/>
    <property type="match status" value="1"/>
</dbReference>
<protein>
    <submittedName>
        <fullName evidence="2">GNAT family N-acetyltransferase</fullName>
    </submittedName>
</protein>
<dbReference type="InterPro" id="IPR050276">
    <property type="entry name" value="MshD_Acetyltransferase"/>
</dbReference>
<dbReference type="EMBL" id="JAGPNL010000001">
    <property type="protein sequence ID" value="MBQ0825591.1"/>
    <property type="molecule type" value="Genomic_DNA"/>
</dbReference>
<dbReference type="Proteomes" id="UP000677875">
    <property type="component" value="Unassembled WGS sequence"/>
</dbReference>
<dbReference type="CDD" id="cd04301">
    <property type="entry name" value="NAT_SF"/>
    <property type="match status" value="1"/>
</dbReference>
<dbReference type="SUPFAM" id="SSF55729">
    <property type="entry name" value="Acyl-CoA N-acyltransferases (Nat)"/>
    <property type="match status" value="1"/>
</dbReference>
<dbReference type="PANTHER" id="PTHR43617">
    <property type="entry name" value="L-AMINO ACID N-ACETYLTRANSFERASE"/>
    <property type="match status" value="1"/>
</dbReference>
<dbReference type="InterPro" id="IPR016181">
    <property type="entry name" value="Acyl_CoA_acyltransferase"/>
</dbReference>